<protein>
    <recommendedName>
        <fullName evidence="2">Outer membrane channel protein CpnT-like N-terminal domain-containing protein</fullName>
    </recommendedName>
</protein>
<feature type="compositionally biased region" description="Basic and acidic residues" evidence="1">
    <location>
        <begin position="969"/>
        <end position="986"/>
    </location>
</feature>
<dbReference type="Pfam" id="PF25547">
    <property type="entry name" value="WXG100_2"/>
    <property type="match status" value="1"/>
</dbReference>
<feature type="region of interest" description="Disordered" evidence="1">
    <location>
        <begin position="1008"/>
        <end position="1034"/>
    </location>
</feature>
<feature type="region of interest" description="Disordered" evidence="1">
    <location>
        <begin position="969"/>
        <end position="996"/>
    </location>
</feature>
<evidence type="ECO:0000256" key="1">
    <source>
        <dbReference type="SAM" id="MobiDB-lite"/>
    </source>
</evidence>
<feature type="compositionally biased region" description="Basic and acidic residues" evidence="1">
    <location>
        <begin position="1008"/>
        <end position="1020"/>
    </location>
</feature>
<feature type="compositionally biased region" description="Low complexity" evidence="1">
    <location>
        <begin position="658"/>
        <end position="676"/>
    </location>
</feature>
<name>A0ABR5J781_9ACTN</name>
<feature type="compositionally biased region" description="Basic and acidic residues" evidence="1">
    <location>
        <begin position="1055"/>
        <end position="1073"/>
    </location>
</feature>
<feature type="domain" description="Outer membrane channel protein CpnT-like N-terminal" evidence="2">
    <location>
        <begin position="13"/>
        <end position="147"/>
    </location>
</feature>
<feature type="compositionally biased region" description="Gly residues" evidence="1">
    <location>
        <begin position="779"/>
        <end position="793"/>
    </location>
</feature>
<keyword evidence="4" id="KW-1185">Reference proteome</keyword>
<feature type="compositionally biased region" description="Low complexity" evidence="1">
    <location>
        <begin position="755"/>
        <end position="778"/>
    </location>
</feature>
<feature type="compositionally biased region" description="Gly residues" evidence="1">
    <location>
        <begin position="693"/>
        <end position="703"/>
    </location>
</feature>
<feature type="compositionally biased region" description="Pro residues" evidence="1">
    <location>
        <begin position="639"/>
        <end position="650"/>
    </location>
</feature>
<comment type="caution">
    <text evidence="3">The sequence shown here is derived from an EMBL/GenBank/DDBJ whole genome shotgun (WGS) entry which is preliminary data.</text>
</comment>
<gene>
    <name evidence="3" type="ORF">ADK38_16810</name>
</gene>
<dbReference type="InterPro" id="IPR057746">
    <property type="entry name" value="CpnT-like_N"/>
</dbReference>
<dbReference type="Proteomes" id="UP000037020">
    <property type="component" value="Unassembled WGS sequence"/>
</dbReference>
<reference evidence="3 4" key="1">
    <citation type="submission" date="2015-07" db="EMBL/GenBank/DDBJ databases">
        <authorList>
            <person name="Ju K.-S."/>
            <person name="Doroghazi J.R."/>
            <person name="Metcalf W.W."/>
        </authorList>
    </citation>
    <scope>NUCLEOTIDE SEQUENCE [LARGE SCALE GENOMIC DNA]</scope>
    <source>
        <strain evidence="3 4">NRRL B-3589</strain>
    </source>
</reference>
<feature type="region of interest" description="Disordered" evidence="1">
    <location>
        <begin position="1055"/>
        <end position="1082"/>
    </location>
</feature>
<evidence type="ECO:0000313" key="4">
    <source>
        <dbReference type="Proteomes" id="UP000037020"/>
    </source>
</evidence>
<feature type="compositionally biased region" description="Gly residues" evidence="1">
    <location>
        <begin position="310"/>
        <end position="432"/>
    </location>
</feature>
<proteinExistence type="predicted"/>
<feature type="region of interest" description="Disordered" evidence="1">
    <location>
        <begin position="310"/>
        <end position="437"/>
    </location>
</feature>
<dbReference type="EMBL" id="LGUT01001414">
    <property type="protein sequence ID" value="KOG88976.1"/>
    <property type="molecule type" value="Genomic_DNA"/>
</dbReference>
<feature type="region of interest" description="Disordered" evidence="1">
    <location>
        <begin position="632"/>
        <end position="880"/>
    </location>
</feature>
<evidence type="ECO:0000259" key="2">
    <source>
        <dbReference type="Pfam" id="PF25547"/>
    </source>
</evidence>
<evidence type="ECO:0000313" key="3">
    <source>
        <dbReference type="EMBL" id="KOG88976.1"/>
    </source>
</evidence>
<feature type="compositionally biased region" description="Low complexity" evidence="1">
    <location>
        <begin position="732"/>
        <end position="747"/>
    </location>
</feature>
<accession>A0ABR5J781</accession>
<sequence>MAIEISEDWAKFLKALTGTDWPQANEDELRRVSHEYTDAAEKFGQLEELLRQVVQQVKMDFEGASADAFVQYTNQFFVGGEDSILGRAKKDAEDLSKNAFKTAADVEYTKWSVFGQLALLIAQIALAQALAPFTAGVSEIWAAAAEAAFRLFAQLLAKYLLQQIIMQMVMGIVGGLLLDAILQVTQMLQGNRTEWNTDFTKGAAEFGAISGLVGGPFSFIGDSLGKWLGNTIGKGLGSALSHDAGETLANSLGKAASHGADGGSKDLSAGLGKGAANLAEHGTDGGTKDLSKGLGNALGHGADDVAAGGAEGGAKGGAKGLGKTGAGDGPGPGAGPGKGAGEGAGPGGGLGKGGDGGVGPGGGTGAGTGKGTGAGTGSGAGKGAGAGTGRGTGSTAGDGVGKGAGSTAGDGAGGAGGKAGSAGSKAGSGAGSGAVDHGISESAARSLGNDIGDILGKTNDSLNQVGKAGVHGAAADVVGQGVVRDMAKSFENRLGDALGKDTAHALGQDYGEAFVKNWAGKGDWQALTKSLDDALAPYAGKLGADGVHAFSHELPGSLVQSVGKNLHGNFGYKVGEMIGGSAVDAGHMAVSEGLYNLIFGPDHEFKVTGFTPVAGALGGVVGRGLGHGMSALHSAIHSSPPPQLAPPGPELKPGGAGSSPSGPGASSGSGTSSGSAPTPPPKPVETSSSGPRGATGGGAGKSGAGRPSDFLGNSPSSERGSGDSDAHVPSDSASGTAGPAPGPSATANFTRPETSSRYDGSSSHSSANTPAMGDSSAAGVGGAGTKEGAGTGSGHAPSTESARSVLDDLPEVPSAPPRVVTESSGSGGGAEHTGAGSEAGSGGEGSAGDRRGSLDVEDESVWPKPPRTLHEPTGVGAEPERGAVLDDIEASLAKGDTAEALQHLDKLKELEADAREMLEDARRSLPVDRDDAEPWSLPPEAAGAIAHAIADGRFADVTDLIRPVRDHLAEQQRQRDQNLKWIEGDGPRPPARSLGDDADAALGERLKDLKRPHDGTDPLQRRLQRLKHGDDGDAGAIEERVRNLRAEYRKALRDEREWGFGDQEGGTRARSTDDGAANGLLE</sequence>
<feature type="non-terminal residue" evidence="3">
    <location>
        <position position="1082"/>
    </location>
</feature>
<organism evidence="3 4">
    <name type="scientific">Streptomyces varsoviensis</name>
    <dbReference type="NCBI Taxonomy" id="67373"/>
    <lineage>
        <taxon>Bacteria</taxon>
        <taxon>Bacillati</taxon>
        <taxon>Actinomycetota</taxon>
        <taxon>Actinomycetes</taxon>
        <taxon>Kitasatosporales</taxon>
        <taxon>Streptomycetaceae</taxon>
        <taxon>Streptomyces</taxon>
    </lineage>
</organism>
<feature type="compositionally biased region" description="Gly residues" evidence="1">
    <location>
        <begin position="825"/>
        <end position="846"/>
    </location>
</feature>